<dbReference type="SFLD" id="SFLDG01129">
    <property type="entry name" value="C1.5:_HAD__Beta-PGM__Phosphata"/>
    <property type="match status" value="1"/>
</dbReference>
<proteinExistence type="predicted"/>
<name>A0ABR6BCI8_9PSEU</name>
<dbReference type="SUPFAM" id="SSF56784">
    <property type="entry name" value="HAD-like"/>
    <property type="match status" value="1"/>
</dbReference>
<protein>
    <submittedName>
        <fullName evidence="1">Phosphoglycolate phosphatase</fullName>
        <ecNumber evidence="1">3.1.3.18</ecNumber>
    </submittedName>
</protein>
<sequence>MTGDVVVTDVDGTLVDTNYHHALSWVRAFRACGVTVPAWRVHRAIGMGGDLLVAAVAGEQVEAEHGERVRALWGELFAPMLAEIAPLEGAADLLVEVKRRGYRLVLASSGKPEHVEHYVDLLGAREIADAWTSSADVARTKPAPDLVEVAARRVDGDRAVAVGDSVWDCRAAQRLGIPSIGVHTGGFSADELSGAGAVRVYDDLAALRADLDRLPLATLY</sequence>
<dbReference type="InterPro" id="IPR023198">
    <property type="entry name" value="PGP-like_dom2"/>
</dbReference>
<dbReference type="EC" id="3.1.3.18" evidence="1"/>
<gene>
    <name evidence="1" type="ORF">BC739_001624</name>
</gene>
<dbReference type="InterPro" id="IPR023214">
    <property type="entry name" value="HAD_sf"/>
</dbReference>
<organism evidence="1 2">
    <name type="scientific">Kutzneria viridogrisea</name>
    <dbReference type="NCBI Taxonomy" id="47990"/>
    <lineage>
        <taxon>Bacteria</taxon>
        <taxon>Bacillati</taxon>
        <taxon>Actinomycetota</taxon>
        <taxon>Actinomycetes</taxon>
        <taxon>Pseudonocardiales</taxon>
        <taxon>Pseudonocardiaceae</taxon>
        <taxon>Kutzneria</taxon>
    </lineage>
</organism>
<dbReference type="Gene3D" id="1.10.150.240">
    <property type="entry name" value="Putative phosphatase, domain 2"/>
    <property type="match status" value="1"/>
</dbReference>
<reference evidence="1 2" key="1">
    <citation type="submission" date="2020-08" db="EMBL/GenBank/DDBJ databases">
        <title>Genomic Encyclopedia of Archaeal and Bacterial Type Strains, Phase II (KMG-II): from individual species to whole genera.</title>
        <authorList>
            <person name="Goeker M."/>
        </authorList>
    </citation>
    <scope>NUCLEOTIDE SEQUENCE [LARGE SCALE GENOMIC DNA]</scope>
    <source>
        <strain evidence="1 2">DSM 43850</strain>
    </source>
</reference>
<comment type="caution">
    <text evidence="1">The sequence shown here is derived from an EMBL/GenBank/DDBJ whole genome shotgun (WGS) entry which is preliminary data.</text>
</comment>
<accession>A0ABR6BCI8</accession>
<dbReference type="EMBL" id="JACJID010000001">
    <property type="protein sequence ID" value="MBA8924427.1"/>
    <property type="molecule type" value="Genomic_DNA"/>
</dbReference>
<dbReference type="GO" id="GO:0008967">
    <property type="term" value="F:phosphoglycolate phosphatase activity"/>
    <property type="evidence" value="ECO:0007669"/>
    <property type="project" value="UniProtKB-EC"/>
</dbReference>
<dbReference type="InterPro" id="IPR050155">
    <property type="entry name" value="HAD-like_hydrolase_sf"/>
</dbReference>
<evidence type="ECO:0000313" key="2">
    <source>
        <dbReference type="Proteomes" id="UP000517916"/>
    </source>
</evidence>
<evidence type="ECO:0000313" key="1">
    <source>
        <dbReference type="EMBL" id="MBA8924427.1"/>
    </source>
</evidence>
<dbReference type="PANTHER" id="PTHR43434:SF16">
    <property type="entry name" value="BLL8046 PROTEIN"/>
    <property type="match status" value="1"/>
</dbReference>
<dbReference type="InterPro" id="IPR006439">
    <property type="entry name" value="HAD-SF_hydro_IA"/>
</dbReference>
<dbReference type="Proteomes" id="UP000517916">
    <property type="component" value="Unassembled WGS sequence"/>
</dbReference>
<dbReference type="Gene3D" id="3.40.50.1000">
    <property type="entry name" value="HAD superfamily/HAD-like"/>
    <property type="match status" value="1"/>
</dbReference>
<keyword evidence="1" id="KW-0378">Hydrolase</keyword>
<dbReference type="Pfam" id="PF00702">
    <property type="entry name" value="Hydrolase"/>
    <property type="match status" value="1"/>
</dbReference>
<dbReference type="InterPro" id="IPR036412">
    <property type="entry name" value="HAD-like_sf"/>
</dbReference>
<dbReference type="SFLD" id="SFLDS00003">
    <property type="entry name" value="Haloacid_Dehalogenase"/>
    <property type="match status" value="1"/>
</dbReference>
<dbReference type="PANTHER" id="PTHR43434">
    <property type="entry name" value="PHOSPHOGLYCOLATE PHOSPHATASE"/>
    <property type="match status" value="1"/>
</dbReference>
<dbReference type="RefSeq" id="WP_025357974.1">
    <property type="nucleotide sequence ID" value="NZ_BAAABQ010000021.1"/>
</dbReference>
<dbReference type="NCBIfam" id="TIGR01549">
    <property type="entry name" value="HAD-SF-IA-v1"/>
    <property type="match status" value="1"/>
</dbReference>
<keyword evidence="2" id="KW-1185">Reference proteome</keyword>